<evidence type="ECO:0000256" key="8">
    <source>
        <dbReference type="SAM" id="Phobius"/>
    </source>
</evidence>
<dbReference type="Pfam" id="PF09721">
    <property type="entry name" value="Exosortase_EpsH"/>
    <property type="match status" value="1"/>
</dbReference>
<evidence type="ECO:0000256" key="7">
    <source>
        <dbReference type="ARBA" id="ARBA00023136"/>
    </source>
</evidence>
<keyword evidence="3" id="KW-0645">Protease</keyword>
<proteinExistence type="predicted"/>
<gene>
    <name evidence="9" type="ORF">CLV62_108120</name>
</gene>
<dbReference type="GO" id="GO:0005886">
    <property type="term" value="C:plasma membrane"/>
    <property type="evidence" value="ECO:0007669"/>
    <property type="project" value="UniProtKB-SubCell"/>
</dbReference>
<organism evidence="9 10">
    <name type="scientific">Dysgonomonas alginatilytica</name>
    <dbReference type="NCBI Taxonomy" id="1605892"/>
    <lineage>
        <taxon>Bacteria</taxon>
        <taxon>Pseudomonadati</taxon>
        <taxon>Bacteroidota</taxon>
        <taxon>Bacteroidia</taxon>
        <taxon>Bacteroidales</taxon>
        <taxon>Dysgonomonadaceae</taxon>
        <taxon>Dysgonomonas</taxon>
    </lineage>
</organism>
<accession>A0A2V3PPT4</accession>
<protein>
    <submittedName>
        <fullName evidence="9">Exosortase/archaeosortase family protein</fullName>
    </submittedName>
</protein>
<reference evidence="9 10" key="1">
    <citation type="submission" date="2018-03" db="EMBL/GenBank/DDBJ databases">
        <title>Genomic Encyclopedia of Archaeal and Bacterial Type Strains, Phase II (KMG-II): from individual species to whole genera.</title>
        <authorList>
            <person name="Goeker M."/>
        </authorList>
    </citation>
    <scope>NUCLEOTIDE SEQUENCE [LARGE SCALE GENOMIC DNA]</scope>
    <source>
        <strain evidence="9 10">DSM 100214</strain>
    </source>
</reference>
<evidence type="ECO:0000256" key="2">
    <source>
        <dbReference type="ARBA" id="ARBA00022475"/>
    </source>
</evidence>
<dbReference type="AlphaFoldDB" id="A0A2V3PPT4"/>
<evidence type="ECO:0000256" key="4">
    <source>
        <dbReference type="ARBA" id="ARBA00022692"/>
    </source>
</evidence>
<evidence type="ECO:0000256" key="3">
    <source>
        <dbReference type="ARBA" id="ARBA00022670"/>
    </source>
</evidence>
<dbReference type="RefSeq" id="WP_110310387.1">
    <property type="nucleotide sequence ID" value="NZ_QICL01000008.1"/>
</dbReference>
<dbReference type="GO" id="GO:0006508">
    <property type="term" value="P:proteolysis"/>
    <property type="evidence" value="ECO:0007669"/>
    <property type="project" value="UniProtKB-KW"/>
</dbReference>
<keyword evidence="5" id="KW-0378">Hydrolase</keyword>
<comment type="caution">
    <text evidence="9">The sequence shown here is derived from an EMBL/GenBank/DDBJ whole genome shotgun (WGS) entry which is preliminary data.</text>
</comment>
<name>A0A2V3PPT4_9BACT</name>
<sequence>MIERVIDVIRVNIRRFFDFIEPVKDIAYFLFLFLFFELLWKLFVHEADNGESLIVWGKDVTSYIYPICLWTAQFTYHIIHGLFGFDSYNIDDLLIYFDNSLKMKIIWGCTGVKQMLLFTFIIICYKGPAKKKLTFIPLSIVLLFFVNILRLVVSAFMIKDGFPDWFIPFNESFNHVSWSNTPQSYWIFYEDWYYFFHDGFFKWIYYDGVMFLLWLYWQEKYNLPYQRSKTATPN</sequence>
<evidence type="ECO:0000256" key="6">
    <source>
        <dbReference type="ARBA" id="ARBA00022989"/>
    </source>
</evidence>
<feature type="transmembrane region" description="Helical" evidence="8">
    <location>
        <begin position="26"/>
        <end position="43"/>
    </location>
</feature>
<evidence type="ECO:0000313" key="9">
    <source>
        <dbReference type="EMBL" id="PXV65122.1"/>
    </source>
</evidence>
<dbReference type="GO" id="GO:0008233">
    <property type="term" value="F:peptidase activity"/>
    <property type="evidence" value="ECO:0007669"/>
    <property type="project" value="UniProtKB-KW"/>
</dbReference>
<evidence type="ECO:0000313" key="10">
    <source>
        <dbReference type="Proteomes" id="UP000247973"/>
    </source>
</evidence>
<feature type="transmembrane region" description="Helical" evidence="8">
    <location>
        <begin position="135"/>
        <end position="158"/>
    </location>
</feature>
<dbReference type="InterPro" id="IPR019127">
    <property type="entry name" value="Exosortase"/>
</dbReference>
<comment type="subcellular location">
    <subcellularLocation>
        <location evidence="1">Cell membrane</location>
        <topology evidence="1">Multi-pass membrane protein</topology>
    </subcellularLocation>
</comment>
<evidence type="ECO:0000256" key="5">
    <source>
        <dbReference type="ARBA" id="ARBA00022801"/>
    </source>
</evidence>
<keyword evidence="7 8" id="KW-0472">Membrane</keyword>
<keyword evidence="6 8" id="KW-1133">Transmembrane helix</keyword>
<keyword evidence="10" id="KW-1185">Reference proteome</keyword>
<dbReference type="NCBIfam" id="TIGR04178">
    <property type="entry name" value="exo_archaeo"/>
    <property type="match status" value="1"/>
</dbReference>
<keyword evidence="2" id="KW-1003">Cell membrane</keyword>
<dbReference type="EMBL" id="QICL01000008">
    <property type="protein sequence ID" value="PXV65122.1"/>
    <property type="molecule type" value="Genomic_DNA"/>
</dbReference>
<feature type="transmembrane region" description="Helical" evidence="8">
    <location>
        <begin position="105"/>
        <end position="123"/>
    </location>
</feature>
<evidence type="ECO:0000256" key="1">
    <source>
        <dbReference type="ARBA" id="ARBA00004651"/>
    </source>
</evidence>
<dbReference type="OrthoDB" id="678161at2"/>
<feature type="transmembrane region" description="Helical" evidence="8">
    <location>
        <begin position="200"/>
        <end position="217"/>
    </location>
</feature>
<keyword evidence="4 8" id="KW-0812">Transmembrane</keyword>
<dbReference type="InterPro" id="IPR026392">
    <property type="entry name" value="Exo/Archaeosortase_dom"/>
</dbReference>
<feature type="transmembrane region" description="Helical" evidence="8">
    <location>
        <begin position="63"/>
        <end position="85"/>
    </location>
</feature>
<dbReference type="Proteomes" id="UP000247973">
    <property type="component" value="Unassembled WGS sequence"/>
</dbReference>